<dbReference type="InterPro" id="IPR027385">
    <property type="entry name" value="Beta-barrel_OMP"/>
</dbReference>
<dbReference type="AlphaFoldDB" id="A0A1Y4IL70"/>
<sequence length="165" mass="17862">MFCMALVSGTAQETKWGVGINIGYGTDVSKPFLGAKAHYDITDAFTVAASFNHYFKETVDFGEFGAAGVEGKLKCWDINADFHWNVFRNEIFKFYPLVGLTYLHLKGSTDVAGASISNSDGKFGANLGIGGQLNLGSNWAVGVEAKYQIVDGGQFVPMASAMYRF</sequence>
<evidence type="ECO:0000313" key="3">
    <source>
        <dbReference type="EMBL" id="OUP19720.1"/>
    </source>
</evidence>
<evidence type="ECO:0000313" key="4">
    <source>
        <dbReference type="Proteomes" id="UP000195950"/>
    </source>
</evidence>
<dbReference type="EMBL" id="NFJX01000006">
    <property type="protein sequence ID" value="OUP19720.1"/>
    <property type="molecule type" value="Genomic_DNA"/>
</dbReference>
<proteinExistence type="predicted"/>
<dbReference type="SUPFAM" id="SSF56925">
    <property type="entry name" value="OMPA-like"/>
    <property type="match status" value="1"/>
</dbReference>
<dbReference type="Gene3D" id="2.40.160.20">
    <property type="match status" value="1"/>
</dbReference>
<organism evidence="3 4">
    <name type="scientific">Parabacteroides distasonis</name>
    <dbReference type="NCBI Taxonomy" id="823"/>
    <lineage>
        <taxon>Bacteria</taxon>
        <taxon>Pseudomonadati</taxon>
        <taxon>Bacteroidota</taxon>
        <taxon>Bacteroidia</taxon>
        <taxon>Bacteroidales</taxon>
        <taxon>Tannerellaceae</taxon>
        <taxon>Parabacteroides</taxon>
    </lineage>
</organism>
<evidence type="ECO:0000259" key="2">
    <source>
        <dbReference type="Pfam" id="PF13505"/>
    </source>
</evidence>
<dbReference type="Pfam" id="PF13505">
    <property type="entry name" value="OMP_b-brl"/>
    <property type="match status" value="1"/>
</dbReference>
<accession>A0A1Y4IL70</accession>
<keyword evidence="1" id="KW-0732">Signal</keyword>
<dbReference type="Proteomes" id="UP000195950">
    <property type="component" value="Unassembled WGS sequence"/>
</dbReference>
<name>A0A1Y4IL70_PARDI</name>
<dbReference type="InterPro" id="IPR011250">
    <property type="entry name" value="OMP/PagP_B-barrel"/>
</dbReference>
<gene>
    <name evidence="3" type="ORF">B5F32_08825</name>
</gene>
<feature type="domain" description="Outer membrane protein beta-barrel" evidence="2">
    <location>
        <begin position="11"/>
        <end position="149"/>
    </location>
</feature>
<protein>
    <recommendedName>
        <fullName evidence="2">Outer membrane protein beta-barrel domain-containing protein</fullName>
    </recommendedName>
</protein>
<evidence type="ECO:0000256" key="1">
    <source>
        <dbReference type="ARBA" id="ARBA00022729"/>
    </source>
</evidence>
<comment type="caution">
    <text evidence="3">The sequence shown here is derived from an EMBL/GenBank/DDBJ whole genome shotgun (WGS) entry which is preliminary data.</text>
</comment>
<reference evidence="4" key="1">
    <citation type="submission" date="2017-04" db="EMBL/GenBank/DDBJ databases">
        <title>Function of individual gut microbiota members based on whole genome sequencing of pure cultures obtained from chicken caecum.</title>
        <authorList>
            <person name="Medvecky M."/>
            <person name="Cejkova D."/>
            <person name="Polansky O."/>
            <person name="Karasova D."/>
            <person name="Kubasova T."/>
            <person name="Cizek A."/>
            <person name="Rychlik I."/>
        </authorList>
    </citation>
    <scope>NUCLEOTIDE SEQUENCE [LARGE SCALE GENOMIC DNA]</scope>
    <source>
        <strain evidence="4">An199</strain>
    </source>
</reference>